<keyword evidence="2" id="KW-0547">Nucleotide-binding</keyword>
<comment type="caution">
    <text evidence="5">The sequence shown here is derived from an EMBL/GenBank/DDBJ whole genome shotgun (WGS) entry which is preliminary data.</text>
</comment>
<proteinExistence type="predicted"/>
<evidence type="ECO:0000256" key="2">
    <source>
        <dbReference type="ARBA" id="ARBA00022741"/>
    </source>
</evidence>
<dbReference type="GO" id="GO:0005524">
    <property type="term" value="F:ATP binding"/>
    <property type="evidence" value="ECO:0007669"/>
    <property type="project" value="UniProtKB-KW"/>
</dbReference>
<protein>
    <recommendedName>
        <fullName evidence="4">Protein kinase domain-containing protein</fullName>
    </recommendedName>
</protein>
<feature type="domain" description="Protein kinase" evidence="4">
    <location>
        <begin position="1"/>
        <end position="310"/>
    </location>
</feature>
<dbReference type="Proteomes" id="UP001050691">
    <property type="component" value="Unassembled WGS sequence"/>
</dbReference>
<dbReference type="PROSITE" id="PS50011">
    <property type="entry name" value="PROTEIN_KINASE_DOM"/>
    <property type="match status" value="1"/>
</dbReference>
<evidence type="ECO:0000256" key="3">
    <source>
        <dbReference type="ARBA" id="ARBA00022840"/>
    </source>
</evidence>
<dbReference type="InterPro" id="IPR050117">
    <property type="entry name" value="MAPK"/>
</dbReference>
<dbReference type="SUPFAM" id="SSF56112">
    <property type="entry name" value="Protein kinase-like (PK-like)"/>
    <property type="match status" value="1"/>
</dbReference>
<name>A0AAV5ALG8_9AGAM</name>
<dbReference type="InterPro" id="IPR011009">
    <property type="entry name" value="Kinase-like_dom_sf"/>
</dbReference>
<dbReference type="AlphaFoldDB" id="A0AAV5ALG8"/>
<keyword evidence="1" id="KW-0808">Transferase</keyword>
<evidence type="ECO:0000256" key="1">
    <source>
        <dbReference type="ARBA" id="ARBA00022527"/>
    </source>
</evidence>
<dbReference type="GO" id="GO:0004674">
    <property type="term" value="F:protein serine/threonine kinase activity"/>
    <property type="evidence" value="ECO:0007669"/>
    <property type="project" value="UniProtKB-KW"/>
</dbReference>
<evidence type="ECO:0000313" key="6">
    <source>
        <dbReference type="Proteomes" id="UP001050691"/>
    </source>
</evidence>
<dbReference type="EMBL" id="BPWL01000009">
    <property type="protein sequence ID" value="GJJ14313.1"/>
    <property type="molecule type" value="Genomic_DNA"/>
</dbReference>
<dbReference type="Pfam" id="PF00069">
    <property type="entry name" value="Pkinase"/>
    <property type="match status" value="1"/>
</dbReference>
<gene>
    <name evidence="5" type="ORF">Clacol_008577</name>
</gene>
<dbReference type="InterPro" id="IPR000719">
    <property type="entry name" value="Prot_kinase_dom"/>
</dbReference>
<dbReference type="SMART" id="SM00220">
    <property type="entry name" value="S_TKc"/>
    <property type="match status" value="1"/>
</dbReference>
<organism evidence="5 6">
    <name type="scientific">Clathrus columnatus</name>
    <dbReference type="NCBI Taxonomy" id="1419009"/>
    <lineage>
        <taxon>Eukaryota</taxon>
        <taxon>Fungi</taxon>
        <taxon>Dikarya</taxon>
        <taxon>Basidiomycota</taxon>
        <taxon>Agaricomycotina</taxon>
        <taxon>Agaricomycetes</taxon>
        <taxon>Phallomycetidae</taxon>
        <taxon>Phallales</taxon>
        <taxon>Clathraceae</taxon>
        <taxon>Clathrus</taxon>
    </lineage>
</organism>
<keyword evidence="1" id="KW-0418">Kinase</keyword>
<sequence length="313" mass="35982">MLRTVPRQARALQVTCRKKSARSGRRISDPDYHFKESKVFPKLETGDKLGPGDRYKILNGDPLRWFPKYSLWLAHNERENKDVIVEAVKSEDIGACEFSAYEHLSSRPPAIGFGSTHLKRILLHVLRGIAHMHSCGIVHTDINPETVLFDAGRLDIDNIVRNPYPYISNLGEAKFADEDYRLPEIILQNPWNEKVDIWAFGCLIFELSASQTLFRHLTHSLYVEDPNESHLWQIQRITGENFGLRQLKASPNTGLSDPPSYRETFTECLEIYNVLKKSDVDITTALLEQCLHVNLEDRPTAEELLKDPFWEDL</sequence>
<reference evidence="5" key="1">
    <citation type="submission" date="2021-10" db="EMBL/GenBank/DDBJ databases">
        <title>De novo Genome Assembly of Clathrus columnatus (Basidiomycota, Fungi) Using Illumina and Nanopore Sequence Data.</title>
        <authorList>
            <person name="Ogiso-Tanaka E."/>
            <person name="Itagaki H."/>
            <person name="Hosoya T."/>
            <person name="Hosaka K."/>
        </authorList>
    </citation>
    <scope>NUCLEOTIDE SEQUENCE</scope>
    <source>
        <strain evidence="5">MO-923</strain>
    </source>
</reference>
<evidence type="ECO:0000313" key="5">
    <source>
        <dbReference type="EMBL" id="GJJ14313.1"/>
    </source>
</evidence>
<keyword evidence="6" id="KW-1185">Reference proteome</keyword>
<keyword evidence="3" id="KW-0067">ATP-binding</keyword>
<dbReference type="PANTHER" id="PTHR24055">
    <property type="entry name" value="MITOGEN-ACTIVATED PROTEIN KINASE"/>
    <property type="match status" value="1"/>
</dbReference>
<dbReference type="Gene3D" id="1.10.510.10">
    <property type="entry name" value="Transferase(Phosphotransferase) domain 1"/>
    <property type="match status" value="1"/>
</dbReference>
<keyword evidence="1" id="KW-0723">Serine/threonine-protein kinase</keyword>
<accession>A0AAV5ALG8</accession>
<evidence type="ECO:0000259" key="4">
    <source>
        <dbReference type="PROSITE" id="PS50011"/>
    </source>
</evidence>